<evidence type="ECO:0000256" key="1">
    <source>
        <dbReference type="ARBA" id="ARBA00022614"/>
    </source>
</evidence>
<evidence type="ECO:0008006" key="6">
    <source>
        <dbReference type="Google" id="ProtNLM"/>
    </source>
</evidence>
<dbReference type="AlphaFoldDB" id="A0A9P6X8R9"/>
<dbReference type="Pfam" id="PF13855">
    <property type="entry name" value="LRR_8"/>
    <property type="match status" value="1"/>
</dbReference>
<proteinExistence type="predicted"/>
<dbReference type="InterPro" id="IPR001611">
    <property type="entry name" value="Leu-rich_rpt"/>
</dbReference>
<feature type="compositionally biased region" description="Basic and acidic residues" evidence="3">
    <location>
        <begin position="86"/>
        <end position="97"/>
    </location>
</feature>
<dbReference type="GO" id="GO:0061499">
    <property type="term" value="C:outer plaque of mitotic spindle pole body"/>
    <property type="evidence" value="ECO:0007669"/>
    <property type="project" value="TreeGrafter"/>
</dbReference>
<comment type="caution">
    <text evidence="4">The sequence shown here is derived from an EMBL/GenBank/DDBJ whole genome shotgun (WGS) entry which is preliminary data.</text>
</comment>
<reference evidence="4" key="1">
    <citation type="journal article" date="2020" name="Microb. Genom.">
        <title>Genetic diversity of clinical and environmental Mucorales isolates obtained from an investigation of mucormycosis cases among solid organ transplant recipients.</title>
        <authorList>
            <person name="Nguyen M.H."/>
            <person name="Kaul D."/>
            <person name="Muto C."/>
            <person name="Cheng S.J."/>
            <person name="Richter R.A."/>
            <person name="Bruno V.M."/>
            <person name="Liu G."/>
            <person name="Beyhan S."/>
            <person name="Sundermann A.J."/>
            <person name="Mounaud S."/>
            <person name="Pasculle A.W."/>
            <person name="Nierman W.C."/>
            <person name="Driscoll E."/>
            <person name="Cumbie R."/>
            <person name="Clancy C.J."/>
            <person name="Dupont C.L."/>
        </authorList>
    </citation>
    <scope>NUCLEOTIDE SEQUENCE</scope>
    <source>
        <strain evidence="4">GL11</strain>
    </source>
</reference>
<dbReference type="InterPro" id="IPR003591">
    <property type="entry name" value="Leu-rich_rpt_typical-subtyp"/>
</dbReference>
<keyword evidence="2" id="KW-0677">Repeat</keyword>
<dbReference type="Gene3D" id="3.80.10.10">
    <property type="entry name" value="Ribonuclease Inhibitor"/>
    <property type="match status" value="2"/>
</dbReference>
<dbReference type="SMART" id="SM00369">
    <property type="entry name" value="LRR_TYP"/>
    <property type="match status" value="6"/>
</dbReference>
<dbReference type="InterPro" id="IPR052574">
    <property type="entry name" value="CDIRP"/>
</dbReference>
<dbReference type="SUPFAM" id="SSF52058">
    <property type="entry name" value="L domain-like"/>
    <property type="match status" value="1"/>
</dbReference>
<evidence type="ECO:0000313" key="5">
    <source>
        <dbReference type="Proteomes" id="UP000716291"/>
    </source>
</evidence>
<dbReference type="SUPFAM" id="SSF52075">
    <property type="entry name" value="Outer arm dynein light chain 1"/>
    <property type="match status" value="1"/>
</dbReference>
<dbReference type="PANTHER" id="PTHR47566">
    <property type="match status" value="1"/>
</dbReference>
<dbReference type="EMBL" id="JAANQT010000859">
    <property type="protein sequence ID" value="KAG1307920.1"/>
    <property type="molecule type" value="Genomic_DNA"/>
</dbReference>
<sequence>MQQEEWQIVEPSQSSLTKKLALNFDRFNIVSNNDIVIDEQVNSHSHNEALYIDYHNEPIIYQSLYKQPDSTISPSFPLFIMSSEQPETRESSADKKAQWQSNPTQGPSMPYLDPLTTIGDTKTGQTLKQYEKNTATLRPPASSDFTFKFDPHLQPNHAPDSTIKRTKSSFEDPSRSTTPIRQRAAEPMMDEQNKTRVMKKKKPILTEHKQPPVEIKQTEEEQKMTPDINKKTLSKCIQTSEEEFLAGIYLEIEKSCSITECYKLKSLNLNRQGITALNDLRLFFPLLEKLKVSHNELTQLSGLPETLCHLYATDNKLTSIDLKRLEKLQRLYLSHNHLSQFDDLTQLKSLRTLDVAHNFIKSCKSFHSLEGLAILSLKSNNIRRLTDFEGFNNHCLESLDLSFNRIESLESIESLTGLRELNLDHNDIKVIQLTRPMERLCKLKFSFNRLKSIDMSMFPDIRILYLDDNQIERIVGAGCTKRLESFSLRDQGKIKVEINIQYLRGTRKLYLSGSPFRSLRQMVDFYSLEYLELCATDIEELPASFSKQMPNLGTLYLSANRIADIRPLRKLKYLRKLILIDNRITSLNEVIAVVKQLKNLNYLDLRQNPISSNLYCPINVSLMQGDRQLLNNSDSKGEAAISPYLTTAQDSEWQAQDEAYLQALNDHWKMRRKVYRSLLILECAKLIELDHIPIQHLERSQAPHIIHEYSSHQHSNPASFGHSE</sequence>
<evidence type="ECO:0000256" key="2">
    <source>
        <dbReference type="ARBA" id="ARBA00022737"/>
    </source>
</evidence>
<organism evidence="4 5">
    <name type="scientific">Rhizopus oryzae</name>
    <name type="common">Mucormycosis agent</name>
    <name type="synonym">Rhizopus arrhizus var. delemar</name>
    <dbReference type="NCBI Taxonomy" id="64495"/>
    <lineage>
        <taxon>Eukaryota</taxon>
        <taxon>Fungi</taxon>
        <taxon>Fungi incertae sedis</taxon>
        <taxon>Mucoromycota</taxon>
        <taxon>Mucoromycotina</taxon>
        <taxon>Mucoromycetes</taxon>
        <taxon>Mucorales</taxon>
        <taxon>Mucorineae</taxon>
        <taxon>Rhizopodaceae</taxon>
        <taxon>Rhizopus</taxon>
    </lineage>
</organism>
<accession>A0A9P6X8R9</accession>
<feature type="region of interest" description="Disordered" evidence="3">
    <location>
        <begin position="84"/>
        <end position="111"/>
    </location>
</feature>
<feature type="region of interest" description="Disordered" evidence="3">
    <location>
        <begin position="150"/>
        <end position="198"/>
    </location>
</feature>
<dbReference type="GO" id="GO:1902412">
    <property type="term" value="P:regulation of mitotic cytokinesis"/>
    <property type="evidence" value="ECO:0007669"/>
    <property type="project" value="TreeGrafter"/>
</dbReference>
<dbReference type="Proteomes" id="UP000716291">
    <property type="component" value="Unassembled WGS sequence"/>
</dbReference>
<dbReference type="GO" id="GO:0035591">
    <property type="term" value="F:signaling adaptor activity"/>
    <property type="evidence" value="ECO:0007669"/>
    <property type="project" value="TreeGrafter"/>
</dbReference>
<name>A0A9P6X8R9_RHIOR</name>
<dbReference type="OrthoDB" id="7451790at2759"/>
<evidence type="ECO:0000256" key="3">
    <source>
        <dbReference type="SAM" id="MobiDB-lite"/>
    </source>
</evidence>
<feature type="compositionally biased region" description="Polar residues" evidence="3">
    <location>
        <begin position="98"/>
        <end position="107"/>
    </location>
</feature>
<protein>
    <recommendedName>
        <fullName evidence="6">L domain-like protein</fullName>
    </recommendedName>
</protein>
<dbReference type="InterPro" id="IPR032675">
    <property type="entry name" value="LRR_dom_sf"/>
</dbReference>
<dbReference type="PANTHER" id="PTHR47566:SF1">
    <property type="entry name" value="PROTEIN NUD1"/>
    <property type="match status" value="1"/>
</dbReference>
<evidence type="ECO:0000313" key="4">
    <source>
        <dbReference type="EMBL" id="KAG1307920.1"/>
    </source>
</evidence>
<dbReference type="SMART" id="SM00365">
    <property type="entry name" value="LRR_SD22"/>
    <property type="match status" value="7"/>
</dbReference>
<gene>
    <name evidence="4" type="ORF">G6F64_006436</name>
</gene>
<dbReference type="GO" id="GO:0031028">
    <property type="term" value="P:septation initiation signaling"/>
    <property type="evidence" value="ECO:0007669"/>
    <property type="project" value="TreeGrafter"/>
</dbReference>
<keyword evidence="5" id="KW-1185">Reference proteome</keyword>
<dbReference type="PROSITE" id="PS51450">
    <property type="entry name" value="LRR"/>
    <property type="match status" value="4"/>
</dbReference>
<keyword evidence="1" id="KW-0433">Leucine-rich repeat</keyword>